<dbReference type="SMART" id="SM00530">
    <property type="entry name" value="HTH_XRE"/>
    <property type="match status" value="1"/>
</dbReference>
<proteinExistence type="predicted"/>
<evidence type="ECO:0000313" key="4">
    <source>
        <dbReference type="Proteomes" id="UP000283834"/>
    </source>
</evidence>
<feature type="transmembrane region" description="Helical" evidence="1">
    <location>
        <begin position="26"/>
        <end position="46"/>
    </location>
</feature>
<dbReference type="EMBL" id="QRWQ01000014">
    <property type="protein sequence ID" value="RGT36976.1"/>
    <property type="molecule type" value="Genomic_DNA"/>
</dbReference>
<accession>A0A412NDX4</accession>
<dbReference type="Proteomes" id="UP000283834">
    <property type="component" value="Unassembled WGS sequence"/>
</dbReference>
<dbReference type="InterPro" id="IPR001387">
    <property type="entry name" value="Cro/C1-type_HTH"/>
</dbReference>
<gene>
    <name evidence="3" type="ORF">DWX36_12900</name>
</gene>
<evidence type="ECO:0000256" key="1">
    <source>
        <dbReference type="SAM" id="Phobius"/>
    </source>
</evidence>
<keyword evidence="1" id="KW-0472">Membrane</keyword>
<dbReference type="Pfam" id="PF01381">
    <property type="entry name" value="HTH_3"/>
    <property type="match status" value="1"/>
</dbReference>
<dbReference type="AlphaFoldDB" id="A0A412NDX4"/>
<organism evidence="3 4">
    <name type="scientific">Mediterraneibacter gnavus</name>
    <name type="common">Ruminococcus gnavus</name>
    <dbReference type="NCBI Taxonomy" id="33038"/>
    <lineage>
        <taxon>Bacteria</taxon>
        <taxon>Bacillati</taxon>
        <taxon>Bacillota</taxon>
        <taxon>Clostridia</taxon>
        <taxon>Lachnospirales</taxon>
        <taxon>Lachnospiraceae</taxon>
        <taxon>Mediterraneibacter</taxon>
    </lineage>
</organism>
<reference evidence="3 4" key="1">
    <citation type="submission" date="2018-08" db="EMBL/GenBank/DDBJ databases">
        <title>A genome reference for cultivated species of the human gut microbiota.</title>
        <authorList>
            <person name="Zou Y."/>
            <person name="Xue W."/>
            <person name="Luo G."/>
        </authorList>
    </citation>
    <scope>NUCLEOTIDE SEQUENCE [LARGE SCALE GENOMIC DNA]</scope>
    <source>
        <strain evidence="3 4">AF19-16AC</strain>
    </source>
</reference>
<evidence type="ECO:0000259" key="2">
    <source>
        <dbReference type="PROSITE" id="PS50943"/>
    </source>
</evidence>
<dbReference type="GO" id="GO:0003677">
    <property type="term" value="F:DNA binding"/>
    <property type="evidence" value="ECO:0007669"/>
    <property type="project" value="InterPro"/>
</dbReference>
<sequence>MERSFNSFLLLFSSIIKYLPLVNKKFCLTVVFVCFTLLFYCLGVLFNHPSKRGGDTMANNSSLTDNFVKALSYYLALSGKSKKEVADGIGIPPTTFSSWSNGKHLPDMDRLQNLATYLGAPVSEFFNFTANTSTPDPLLTELTDIFSELSTEDKLLVRDVALRIYKLQHTEE</sequence>
<dbReference type="PROSITE" id="PS50943">
    <property type="entry name" value="HTH_CROC1"/>
    <property type="match status" value="1"/>
</dbReference>
<protein>
    <submittedName>
        <fullName evidence="3">XRE family transcriptional regulator</fullName>
    </submittedName>
</protein>
<keyword evidence="1" id="KW-0812">Transmembrane</keyword>
<comment type="caution">
    <text evidence="3">The sequence shown here is derived from an EMBL/GenBank/DDBJ whole genome shotgun (WGS) entry which is preliminary data.</text>
</comment>
<dbReference type="InterPro" id="IPR010982">
    <property type="entry name" value="Lambda_DNA-bd_dom_sf"/>
</dbReference>
<dbReference type="Gene3D" id="1.10.260.40">
    <property type="entry name" value="lambda repressor-like DNA-binding domains"/>
    <property type="match status" value="1"/>
</dbReference>
<name>A0A412NDX4_MEDGN</name>
<feature type="domain" description="HTH cro/C1-type" evidence="2">
    <location>
        <begin position="79"/>
        <end position="125"/>
    </location>
</feature>
<keyword evidence="1" id="KW-1133">Transmembrane helix</keyword>
<dbReference type="SUPFAM" id="SSF47413">
    <property type="entry name" value="lambda repressor-like DNA-binding domains"/>
    <property type="match status" value="1"/>
</dbReference>
<dbReference type="CDD" id="cd00093">
    <property type="entry name" value="HTH_XRE"/>
    <property type="match status" value="1"/>
</dbReference>
<evidence type="ECO:0000313" key="3">
    <source>
        <dbReference type="EMBL" id="RGT36976.1"/>
    </source>
</evidence>